<keyword evidence="3" id="KW-1133">Transmembrane helix</keyword>
<dbReference type="GO" id="GO:0004867">
    <property type="term" value="F:serine-type endopeptidase inhibitor activity"/>
    <property type="evidence" value="ECO:0007669"/>
    <property type="project" value="InterPro"/>
</dbReference>
<comment type="caution">
    <text evidence="5">The sequence shown here is derived from an EMBL/GenBank/DDBJ whole genome shotgun (WGS) entry which is preliminary data.</text>
</comment>
<dbReference type="PANTHER" id="PTHR11461:SF211">
    <property type="entry name" value="GH10112P-RELATED"/>
    <property type="match status" value="1"/>
</dbReference>
<sequence>MNEQDIYEGIGQVDDDVLLRSEKKRRARRPWWAAAAAAVVAVAVTVGLFFPRGSSSDSTGAPLVTMAHAVAEAHYPEMAPYPDETAADFEAQYEAWRADKKEQNREIDNLDGLKAYARTSIPAFLSGAAGENRAYSPLNVYMALSMLAELTDGESRAQILTLLGSDSLEALRGQANALWNDHYSSDGATNSILASSLWLDEGVPFDQNTLDTLAETYYASSFQGDLGTEEMNQALQDWLNGQTSGLLQEQIGQLTLDPETLLALATTVYFQAQWDSTFSEEKTAPQTFHSPAGDVTVDFLHRDSSGYYFWGEHFSAVGLRLANDGGTMWLLLPDEGYTPEDLLADSEAMDFLLSGGDWAQKKQLIVHLSLPKFDVSSQIDLEDGLRQLGVTDVFDAGLADFSPMLAGDAQGIFVSQAKHGVRVAIDEEGVTAAAYTVMAADGSSAPPEEEIDFTLDRPFLFALSDDQGLPLFAGVVNQPQGQ</sequence>
<dbReference type="EMBL" id="DVHE01000079">
    <property type="protein sequence ID" value="HIR51603.1"/>
    <property type="molecule type" value="Genomic_DNA"/>
</dbReference>
<keyword evidence="3" id="KW-0812">Transmembrane</keyword>
<dbReference type="GO" id="GO:0005615">
    <property type="term" value="C:extracellular space"/>
    <property type="evidence" value="ECO:0007669"/>
    <property type="project" value="InterPro"/>
</dbReference>
<evidence type="ECO:0000313" key="6">
    <source>
        <dbReference type="Proteomes" id="UP000824239"/>
    </source>
</evidence>
<dbReference type="InterPro" id="IPR036186">
    <property type="entry name" value="Serpin_sf"/>
</dbReference>
<dbReference type="PANTHER" id="PTHR11461">
    <property type="entry name" value="SERINE PROTEASE INHIBITOR, SERPIN"/>
    <property type="match status" value="1"/>
</dbReference>
<keyword evidence="2" id="KW-0175">Coiled coil</keyword>
<dbReference type="Proteomes" id="UP000824239">
    <property type="component" value="Unassembled WGS sequence"/>
</dbReference>
<reference evidence="5" key="2">
    <citation type="journal article" date="2021" name="PeerJ">
        <title>Extensive microbial diversity within the chicken gut microbiome revealed by metagenomics and culture.</title>
        <authorList>
            <person name="Gilroy R."/>
            <person name="Ravi A."/>
            <person name="Getino M."/>
            <person name="Pursley I."/>
            <person name="Horton D.L."/>
            <person name="Alikhan N.F."/>
            <person name="Baker D."/>
            <person name="Gharbi K."/>
            <person name="Hall N."/>
            <person name="Watson M."/>
            <person name="Adriaenssens E.M."/>
            <person name="Foster-Nyarko E."/>
            <person name="Jarju S."/>
            <person name="Secka A."/>
            <person name="Antonio M."/>
            <person name="Oren A."/>
            <person name="Chaudhuri R.R."/>
            <person name="La Ragione R."/>
            <person name="Hildebrand F."/>
            <person name="Pallen M.J."/>
        </authorList>
    </citation>
    <scope>NUCLEOTIDE SEQUENCE</scope>
    <source>
        <strain evidence="5">ChiBcec15-4380</strain>
    </source>
</reference>
<accession>A0A9D1DJ55</accession>
<gene>
    <name evidence="5" type="ORF">IAA53_10105</name>
</gene>
<dbReference type="SUPFAM" id="SSF56574">
    <property type="entry name" value="Serpins"/>
    <property type="match status" value="1"/>
</dbReference>
<dbReference type="InterPro" id="IPR000215">
    <property type="entry name" value="Serpin_fam"/>
</dbReference>
<evidence type="ECO:0000256" key="3">
    <source>
        <dbReference type="SAM" id="Phobius"/>
    </source>
</evidence>
<dbReference type="InterPro" id="IPR042185">
    <property type="entry name" value="Serpin_sf_2"/>
</dbReference>
<evidence type="ECO:0000256" key="1">
    <source>
        <dbReference type="RuleBase" id="RU000411"/>
    </source>
</evidence>
<proteinExistence type="inferred from homology"/>
<dbReference type="InterPro" id="IPR023796">
    <property type="entry name" value="Serpin_dom"/>
</dbReference>
<evidence type="ECO:0000259" key="4">
    <source>
        <dbReference type="SMART" id="SM00093"/>
    </source>
</evidence>
<dbReference type="PROSITE" id="PS00284">
    <property type="entry name" value="SERPIN"/>
    <property type="match status" value="1"/>
</dbReference>
<evidence type="ECO:0000313" key="5">
    <source>
        <dbReference type="EMBL" id="HIR51603.1"/>
    </source>
</evidence>
<dbReference type="Gene3D" id="3.30.497.10">
    <property type="entry name" value="Antithrombin, subunit I, domain 2"/>
    <property type="match status" value="1"/>
</dbReference>
<evidence type="ECO:0000256" key="2">
    <source>
        <dbReference type="SAM" id="Coils"/>
    </source>
</evidence>
<keyword evidence="3" id="KW-0472">Membrane</keyword>
<feature type="coiled-coil region" evidence="2">
    <location>
        <begin position="86"/>
        <end position="113"/>
    </location>
</feature>
<dbReference type="Gene3D" id="2.30.39.10">
    <property type="entry name" value="Alpha-1-antitrypsin, domain 1"/>
    <property type="match status" value="1"/>
</dbReference>
<dbReference type="InterPro" id="IPR023795">
    <property type="entry name" value="Serpin_CS"/>
</dbReference>
<comment type="similarity">
    <text evidence="1">Belongs to the serpin family.</text>
</comment>
<dbReference type="Pfam" id="PF00079">
    <property type="entry name" value="Serpin"/>
    <property type="match status" value="1"/>
</dbReference>
<dbReference type="InterPro" id="IPR042178">
    <property type="entry name" value="Serpin_sf_1"/>
</dbReference>
<feature type="transmembrane region" description="Helical" evidence="3">
    <location>
        <begin position="30"/>
        <end position="50"/>
    </location>
</feature>
<name>A0A9D1DJ55_9FIRM</name>
<organism evidence="5 6">
    <name type="scientific">Candidatus Avoscillospira avicola</name>
    <dbReference type="NCBI Taxonomy" id="2840706"/>
    <lineage>
        <taxon>Bacteria</taxon>
        <taxon>Bacillati</taxon>
        <taxon>Bacillota</taxon>
        <taxon>Clostridia</taxon>
        <taxon>Eubacteriales</taxon>
        <taxon>Oscillospiraceae</taxon>
        <taxon>Oscillospiraceae incertae sedis</taxon>
        <taxon>Candidatus Avoscillospira</taxon>
    </lineage>
</organism>
<reference evidence="5" key="1">
    <citation type="submission" date="2020-10" db="EMBL/GenBank/DDBJ databases">
        <authorList>
            <person name="Gilroy R."/>
        </authorList>
    </citation>
    <scope>NUCLEOTIDE SEQUENCE</scope>
    <source>
        <strain evidence="5">ChiBcec15-4380</strain>
    </source>
</reference>
<dbReference type="SMART" id="SM00093">
    <property type="entry name" value="SERPIN"/>
    <property type="match status" value="1"/>
</dbReference>
<dbReference type="AlphaFoldDB" id="A0A9D1DJ55"/>
<feature type="domain" description="Serpin" evidence="4">
    <location>
        <begin position="119"/>
        <end position="479"/>
    </location>
</feature>
<protein>
    <submittedName>
        <fullName evidence="5">Serpin family protein</fullName>
    </submittedName>
</protein>